<sequence length="139" mass="15113">MSPESSRKRPSRKRNRQAAAIVELAVCLPVLVLLAMATVEACSVLYLKQSLKIASYESTRVGLVPTARAENVTAQADLILGGRNIKDYTVSLTPADPRSMEQGDFFRVEVVADCGANSFVGGWFYTGKTVRQATEMVAE</sequence>
<evidence type="ECO:0000313" key="3">
    <source>
        <dbReference type="Proteomes" id="UP000320672"/>
    </source>
</evidence>
<gene>
    <name evidence="2" type="ORF">FF011L_37660</name>
</gene>
<accession>A0A517MJB5</accession>
<proteinExistence type="predicted"/>
<organism evidence="2 3">
    <name type="scientific">Roseimaritima multifibrata</name>
    <dbReference type="NCBI Taxonomy" id="1930274"/>
    <lineage>
        <taxon>Bacteria</taxon>
        <taxon>Pseudomonadati</taxon>
        <taxon>Planctomycetota</taxon>
        <taxon>Planctomycetia</taxon>
        <taxon>Pirellulales</taxon>
        <taxon>Pirellulaceae</taxon>
        <taxon>Roseimaritima</taxon>
    </lineage>
</organism>
<dbReference type="InterPro" id="IPR012495">
    <property type="entry name" value="TadE-like_dom"/>
</dbReference>
<dbReference type="KEGG" id="rml:FF011L_37660"/>
<dbReference type="RefSeq" id="WP_145352906.1">
    <property type="nucleotide sequence ID" value="NZ_CP036262.1"/>
</dbReference>
<feature type="domain" description="TadE-like" evidence="1">
    <location>
        <begin position="19"/>
        <end position="60"/>
    </location>
</feature>
<dbReference type="AlphaFoldDB" id="A0A517MJB5"/>
<reference evidence="2 3" key="1">
    <citation type="submission" date="2019-02" db="EMBL/GenBank/DDBJ databases">
        <title>Deep-cultivation of Planctomycetes and their phenomic and genomic characterization uncovers novel biology.</title>
        <authorList>
            <person name="Wiegand S."/>
            <person name="Jogler M."/>
            <person name="Boedeker C."/>
            <person name="Pinto D."/>
            <person name="Vollmers J."/>
            <person name="Rivas-Marin E."/>
            <person name="Kohn T."/>
            <person name="Peeters S.H."/>
            <person name="Heuer A."/>
            <person name="Rast P."/>
            <person name="Oberbeckmann S."/>
            <person name="Bunk B."/>
            <person name="Jeske O."/>
            <person name="Meyerdierks A."/>
            <person name="Storesund J.E."/>
            <person name="Kallscheuer N."/>
            <person name="Luecker S."/>
            <person name="Lage O.M."/>
            <person name="Pohl T."/>
            <person name="Merkel B.J."/>
            <person name="Hornburger P."/>
            <person name="Mueller R.-W."/>
            <person name="Bruemmer F."/>
            <person name="Labrenz M."/>
            <person name="Spormann A.M."/>
            <person name="Op den Camp H."/>
            <person name="Overmann J."/>
            <person name="Amann R."/>
            <person name="Jetten M.S.M."/>
            <person name="Mascher T."/>
            <person name="Medema M.H."/>
            <person name="Devos D.P."/>
            <person name="Kaster A.-K."/>
            <person name="Ovreas L."/>
            <person name="Rohde M."/>
            <person name="Galperin M.Y."/>
            <person name="Jogler C."/>
        </authorList>
    </citation>
    <scope>NUCLEOTIDE SEQUENCE [LARGE SCALE GENOMIC DNA]</scope>
    <source>
        <strain evidence="2 3">FF011L</strain>
    </source>
</reference>
<dbReference type="Pfam" id="PF07811">
    <property type="entry name" value="TadE"/>
    <property type="match status" value="1"/>
</dbReference>
<protein>
    <submittedName>
        <fullName evidence="2">TadE-like protein</fullName>
    </submittedName>
</protein>
<dbReference type="OrthoDB" id="276644at2"/>
<evidence type="ECO:0000313" key="2">
    <source>
        <dbReference type="EMBL" id="QDS94982.1"/>
    </source>
</evidence>
<name>A0A517MJB5_9BACT</name>
<evidence type="ECO:0000259" key="1">
    <source>
        <dbReference type="Pfam" id="PF07811"/>
    </source>
</evidence>
<dbReference type="EMBL" id="CP036262">
    <property type="protein sequence ID" value="QDS94982.1"/>
    <property type="molecule type" value="Genomic_DNA"/>
</dbReference>
<dbReference type="Proteomes" id="UP000320672">
    <property type="component" value="Chromosome"/>
</dbReference>
<keyword evidence="3" id="KW-1185">Reference proteome</keyword>